<proteinExistence type="predicted"/>
<sequence length="96" mass="10402">MTMVSRIGDRLEEAAKTARTGASELYAARSHLRYAVEDAHSAGFEVGNDLSITDSGACESPMTMASRRALTHNLALSTSVSAQCNWFHWISKSPRG</sequence>
<dbReference type="AlphaFoldDB" id="A0A1X0A6E4"/>
<evidence type="ECO:0000313" key="1">
    <source>
        <dbReference type="EMBL" id="ORA25246.1"/>
    </source>
</evidence>
<name>A0A1X0A6E4_MYCAN</name>
<reference evidence="1 2" key="1">
    <citation type="submission" date="2017-02" db="EMBL/GenBank/DDBJ databases">
        <title>The new phylogeny of genus Mycobacterium.</title>
        <authorList>
            <person name="Tortoli E."/>
            <person name="Trovato A."/>
            <person name="Cirillo D.M."/>
        </authorList>
    </citation>
    <scope>NUCLEOTIDE SEQUENCE [LARGE SCALE GENOMIC DNA]</scope>
    <source>
        <strain evidence="1 2">DSM 45057</strain>
    </source>
</reference>
<gene>
    <name evidence="1" type="ORF">BST12_02860</name>
</gene>
<evidence type="ECO:0000313" key="2">
    <source>
        <dbReference type="Proteomes" id="UP000192284"/>
    </source>
</evidence>
<protein>
    <submittedName>
        <fullName evidence="1">Uncharacterized protein</fullName>
    </submittedName>
</protein>
<keyword evidence="2" id="KW-1185">Reference proteome</keyword>
<accession>A0A1X0A6E4</accession>
<dbReference type="EMBL" id="MVHE01000003">
    <property type="protein sequence ID" value="ORA25246.1"/>
    <property type="molecule type" value="Genomic_DNA"/>
</dbReference>
<organism evidence="1 2">
    <name type="scientific">Mycobacterium angelicum</name>
    <dbReference type="NCBI Taxonomy" id="470074"/>
    <lineage>
        <taxon>Bacteria</taxon>
        <taxon>Bacillati</taxon>
        <taxon>Actinomycetota</taxon>
        <taxon>Actinomycetes</taxon>
        <taxon>Mycobacteriales</taxon>
        <taxon>Mycobacteriaceae</taxon>
        <taxon>Mycobacterium</taxon>
    </lineage>
</organism>
<dbReference type="Proteomes" id="UP000192284">
    <property type="component" value="Unassembled WGS sequence"/>
</dbReference>
<comment type="caution">
    <text evidence="1">The sequence shown here is derived from an EMBL/GenBank/DDBJ whole genome shotgun (WGS) entry which is preliminary data.</text>
</comment>